<evidence type="ECO:0000313" key="2">
    <source>
        <dbReference type="EMBL" id="GBP30089.1"/>
    </source>
</evidence>
<dbReference type="AlphaFoldDB" id="A0A4C1UUW1"/>
<proteinExistence type="predicted"/>
<sequence>MRQRGIGRCRRSEPFGFSLLANTIVEAALLLLLLLRVWYLTVRAGPFQVAFKLSILLVADVIIALVIITVIRLSPTLMGAACRAAGQIPGKKKCGIANLSSGMILTISLRFETKSVSGYNLAQQTVKGLRRFRKAQNVQTA</sequence>
<keyword evidence="1" id="KW-1133">Transmembrane helix</keyword>
<evidence type="ECO:0000313" key="3">
    <source>
        <dbReference type="Proteomes" id="UP000299102"/>
    </source>
</evidence>
<name>A0A4C1UUW1_EUMVA</name>
<keyword evidence="1" id="KW-0472">Membrane</keyword>
<protein>
    <submittedName>
        <fullName evidence="2">Uncharacterized protein</fullName>
    </submittedName>
</protein>
<feature type="transmembrane region" description="Helical" evidence="1">
    <location>
        <begin position="20"/>
        <end position="39"/>
    </location>
</feature>
<accession>A0A4C1UUW1</accession>
<dbReference type="EMBL" id="BGZK01000228">
    <property type="protein sequence ID" value="GBP30089.1"/>
    <property type="molecule type" value="Genomic_DNA"/>
</dbReference>
<gene>
    <name evidence="2" type="ORF">EVAR_14608_1</name>
</gene>
<feature type="transmembrane region" description="Helical" evidence="1">
    <location>
        <begin position="51"/>
        <end position="73"/>
    </location>
</feature>
<dbReference type="Proteomes" id="UP000299102">
    <property type="component" value="Unassembled WGS sequence"/>
</dbReference>
<evidence type="ECO:0000256" key="1">
    <source>
        <dbReference type="SAM" id="Phobius"/>
    </source>
</evidence>
<reference evidence="2 3" key="1">
    <citation type="journal article" date="2019" name="Commun. Biol.">
        <title>The bagworm genome reveals a unique fibroin gene that provides high tensile strength.</title>
        <authorList>
            <person name="Kono N."/>
            <person name="Nakamura H."/>
            <person name="Ohtoshi R."/>
            <person name="Tomita M."/>
            <person name="Numata K."/>
            <person name="Arakawa K."/>
        </authorList>
    </citation>
    <scope>NUCLEOTIDE SEQUENCE [LARGE SCALE GENOMIC DNA]</scope>
</reference>
<organism evidence="2 3">
    <name type="scientific">Eumeta variegata</name>
    <name type="common">Bagworm moth</name>
    <name type="synonym">Eumeta japonica</name>
    <dbReference type="NCBI Taxonomy" id="151549"/>
    <lineage>
        <taxon>Eukaryota</taxon>
        <taxon>Metazoa</taxon>
        <taxon>Ecdysozoa</taxon>
        <taxon>Arthropoda</taxon>
        <taxon>Hexapoda</taxon>
        <taxon>Insecta</taxon>
        <taxon>Pterygota</taxon>
        <taxon>Neoptera</taxon>
        <taxon>Endopterygota</taxon>
        <taxon>Lepidoptera</taxon>
        <taxon>Glossata</taxon>
        <taxon>Ditrysia</taxon>
        <taxon>Tineoidea</taxon>
        <taxon>Psychidae</taxon>
        <taxon>Oiketicinae</taxon>
        <taxon>Eumeta</taxon>
    </lineage>
</organism>
<keyword evidence="1" id="KW-0812">Transmembrane</keyword>
<comment type="caution">
    <text evidence="2">The sequence shown here is derived from an EMBL/GenBank/DDBJ whole genome shotgun (WGS) entry which is preliminary data.</text>
</comment>
<keyword evidence="3" id="KW-1185">Reference proteome</keyword>